<dbReference type="OrthoDB" id="14563at2759"/>
<reference evidence="2" key="1">
    <citation type="journal article" date="2004" name="Nature">
        <title>Genome duplication in the teleost fish Tetraodon nigroviridis reveals the early vertebrate proto-karyotype.</title>
        <authorList>
            <person name="Jaillon O."/>
            <person name="Aury J.-M."/>
            <person name="Brunet F."/>
            <person name="Petit J.-L."/>
            <person name="Stange-Thomann N."/>
            <person name="Mauceli E."/>
            <person name="Bouneau L."/>
            <person name="Fischer C."/>
            <person name="Ozouf-Costaz C."/>
            <person name="Bernot A."/>
            <person name="Nicaud S."/>
            <person name="Jaffe D."/>
            <person name="Fisher S."/>
            <person name="Lutfalla G."/>
            <person name="Dossat C."/>
            <person name="Segurens B."/>
            <person name="Dasilva C."/>
            <person name="Salanoubat M."/>
            <person name="Levy M."/>
            <person name="Boudet N."/>
            <person name="Castellano S."/>
            <person name="Anthouard V."/>
            <person name="Jubin C."/>
            <person name="Castelli V."/>
            <person name="Katinka M."/>
            <person name="Vacherie B."/>
            <person name="Biemont C."/>
            <person name="Skalli Z."/>
            <person name="Cattolico L."/>
            <person name="Poulain J."/>
            <person name="De Berardinis V."/>
            <person name="Cruaud C."/>
            <person name="Duprat S."/>
            <person name="Brottier P."/>
            <person name="Coutanceau J.-P."/>
            <person name="Gouzy J."/>
            <person name="Parra G."/>
            <person name="Lardier G."/>
            <person name="Chapple C."/>
            <person name="McKernan K.J."/>
            <person name="McEwan P."/>
            <person name="Bosak S."/>
            <person name="Kellis M."/>
            <person name="Volff J.-N."/>
            <person name="Guigo R."/>
            <person name="Zody M.C."/>
            <person name="Mesirov J."/>
            <person name="Lindblad-Toh K."/>
            <person name="Birren B."/>
            <person name="Nusbaum C."/>
            <person name="Kahn D."/>
            <person name="Robinson-Rechavi M."/>
            <person name="Laudet V."/>
            <person name="Schachter V."/>
            <person name="Quetier F."/>
            <person name="Saurin W."/>
            <person name="Scarpelli C."/>
            <person name="Wincker P."/>
            <person name="Lander E.S."/>
            <person name="Weissenbach J."/>
            <person name="Roest Crollius H."/>
        </authorList>
    </citation>
    <scope>NUCLEOTIDE SEQUENCE [LARGE SCALE GENOMIC DNA]</scope>
</reference>
<accession>Q4RB11</accession>
<dbReference type="EMBL" id="CAAE01022505">
    <property type="protein sequence ID" value="CAG14422.1"/>
    <property type="molecule type" value="Genomic_DNA"/>
</dbReference>
<proteinExistence type="predicted"/>
<feature type="non-terminal residue" evidence="2">
    <location>
        <position position="97"/>
    </location>
</feature>
<dbReference type="KEGG" id="tng:GSTEN00038220G001"/>
<dbReference type="AlphaFoldDB" id="Q4RB11"/>
<name>Q4RB11_TETNG</name>
<protein>
    <submittedName>
        <fullName evidence="2">Chromosome undetermined SCAF22505, whole genome shotgun sequence</fullName>
    </submittedName>
</protein>
<feature type="signal peptide" evidence="1">
    <location>
        <begin position="1"/>
        <end position="15"/>
    </location>
</feature>
<evidence type="ECO:0000313" key="2">
    <source>
        <dbReference type="EMBL" id="CAG14422.1"/>
    </source>
</evidence>
<gene>
    <name evidence="2" type="ORF">GSTENG00038220001</name>
</gene>
<reference evidence="2" key="2">
    <citation type="submission" date="2004-02" db="EMBL/GenBank/DDBJ databases">
        <authorList>
            <consortium name="Genoscope"/>
            <consortium name="Whitehead Institute Centre for Genome Research"/>
        </authorList>
    </citation>
    <scope>NUCLEOTIDE SEQUENCE</scope>
</reference>
<organism evidence="2">
    <name type="scientific">Tetraodon nigroviridis</name>
    <name type="common">Spotted green pufferfish</name>
    <name type="synonym">Chelonodon nigroviridis</name>
    <dbReference type="NCBI Taxonomy" id="99883"/>
    <lineage>
        <taxon>Eukaryota</taxon>
        <taxon>Metazoa</taxon>
        <taxon>Chordata</taxon>
        <taxon>Craniata</taxon>
        <taxon>Vertebrata</taxon>
        <taxon>Euteleostomi</taxon>
        <taxon>Actinopterygii</taxon>
        <taxon>Neopterygii</taxon>
        <taxon>Teleostei</taxon>
        <taxon>Neoteleostei</taxon>
        <taxon>Acanthomorphata</taxon>
        <taxon>Eupercaria</taxon>
        <taxon>Tetraodontiformes</taxon>
        <taxon>Tetradontoidea</taxon>
        <taxon>Tetraodontidae</taxon>
        <taxon>Tetraodon</taxon>
    </lineage>
</organism>
<keyword evidence="1" id="KW-0732">Signal</keyword>
<sequence length="97" mass="10967">MSLALIVFALHLAAAILRYLKNDGKIHLVVFNNLQLADGRRHRVLLRLSNLQRGDGSVELYLDCAQADSVRNLPRAFSGLTQNPESIELRTFQRKPQ</sequence>
<dbReference type="Gene3D" id="2.60.120.200">
    <property type="match status" value="1"/>
</dbReference>
<dbReference type="InterPro" id="IPR013320">
    <property type="entry name" value="ConA-like_dom_sf"/>
</dbReference>
<feature type="chain" id="PRO_5012723213" evidence="1">
    <location>
        <begin position="16"/>
        <end position="97"/>
    </location>
</feature>
<evidence type="ECO:0000256" key="1">
    <source>
        <dbReference type="SAM" id="SignalP"/>
    </source>
</evidence>
<dbReference type="SUPFAM" id="SSF49899">
    <property type="entry name" value="Concanavalin A-like lectins/glucanases"/>
    <property type="match status" value="1"/>
</dbReference>